<dbReference type="OrthoDB" id="9802944at2"/>
<sequence>MYSIGELSRRTSVKVPTIRYYEQMGLIDTPERSEGNQRRYARSDLERLAFIRHARDLGFTIDAIRQLIDLGDHAERPCADADRIATEQLVSVRTRIAQLRRLEAELARIATCCTGETIGECYVIRALSDHSLCESEHSHAASGGTNLALESPEPQALKHQIHKRR</sequence>
<dbReference type="PROSITE" id="PS00552">
    <property type="entry name" value="HTH_MERR_1"/>
    <property type="match status" value="1"/>
</dbReference>
<proteinExistence type="predicted"/>
<dbReference type="CDD" id="cd04785">
    <property type="entry name" value="HTH_CadR-PbrR-like"/>
    <property type="match status" value="1"/>
</dbReference>
<dbReference type="InterPro" id="IPR047057">
    <property type="entry name" value="MerR_fam"/>
</dbReference>
<reference evidence="4 5" key="1">
    <citation type="submission" date="2018-07" db="EMBL/GenBank/DDBJ databases">
        <title>The draft genome of Phyllobacterium salinisoli.</title>
        <authorList>
            <person name="Liu L."/>
            <person name="Li L."/>
            <person name="Zhang X."/>
            <person name="Liang L."/>
        </authorList>
    </citation>
    <scope>NUCLEOTIDE SEQUENCE [LARGE SCALE GENOMIC DNA]</scope>
    <source>
        <strain evidence="4 5">LLAN61</strain>
    </source>
</reference>
<keyword evidence="5" id="KW-1185">Reference proteome</keyword>
<name>A0A368K1E8_9HYPH</name>
<evidence type="ECO:0000256" key="1">
    <source>
        <dbReference type="ARBA" id="ARBA00023125"/>
    </source>
</evidence>
<evidence type="ECO:0000259" key="3">
    <source>
        <dbReference type="PROSITE" id="PS50937"/>
    </source>
</evidence>
<dbReference type="InterPro" id="IPR009061">
    <property type="entry name" value="DNA-bd_dom_put_sf"/>
</dbReference>
<feature type="domain" description="HTH merR-type" evidence="3">
    <location>
        <begin position="1"/>
        <end position="70"/>
    </location>
</feature>
<protein>
    <submittedName>
        <fullName evidence="4">MerR family transcriptional regulator</fullName>
    </submittedName>
</protein>
<dbReference type="Proteomes" id="UP000253420">
    <property type="component" value="Unassembled WGS sequence"/>
</dbReference>
<evidence type="ECO:0000313" key="4">
    <source>
        <dbReference type="EMBL" id="RCS22994.1"/>
    </source>
</evidence>
<dbReference type="PROSITE" id="PS50937">
    <property type="entry name" value="HTH_MERR_2"/>
    <property type="match status" value="1"/>
</dbReference>
<evidence type="ECO:0000313" key="5">
    <source>
        <dbReference type="Proteomes" id="UP000253420"/>
    </source>
</evidence>
<dbReference type="SMART" id="SM00422">
    <property type="entry name" value="HTH_MERR"/>
    <property type="match status" value="1"/>
</dbReference>
<dbReference type="InterPro" id="IPR000551">
    <property type="entry name" value="MerR-type_HTH_dom"/>
</dbReference>
<dbReference type="PANTHER" id="PTHR30204:SF92">
    <property type="entry name" value="HTH-TYPE TRANSCRIPTIONAL REGULATOR ZNTR"/>
    <property type="match status" value="1"/>
</dbReference>
<dbReference type="EMBL" id="QOZG01000006">
    <property type="protein sequence ID" value="RCS22994.1"/>
    <property type="molecule type" value="Genomic_DNA"/>
</dbReference>
<dbReference type="PRINTS" id="PR00040">
    <property type="entry name" value="HTHMERR"/>
</dbReference>
<feature type="region of interest" description="Disordered" evidence="2">
    <location>
        <begin position="143"/>
        <end position="165"/>
    </location>
</feature>
<dbReference type="AlphaFoldDB" id="A0A368K1E8"/>
<organism evidence="4 5">
    <name type="scientific">Phyllobacterium salinisoli</name>
    <dbReference type="NCBI Taxonomy" id="1899321"/>
    <lineage>
        <taxon>Bacteria</taxon>
        <taxon>Pseudomonadati</taxon>
        <taxon>Pseudomonadota</taxon>
        <taxon>Alphaproteobacteria</taxon>
        <taxon>Hyphomicrobiales</taxon>
        <taxon>Phyllobacteriaceae</taxon>
        <taxon>Phyllobacterium</taxon>
    </lineage>
</organism>
<keyword evidence="1" id="KW-0238">DNA-binding</keyword>
<gene>
    <name evidence="4" type="ORF">DUT91_16115</name>
</gene>
<dbReference type="Gene3D" id="1.10.1660.10">
    <property type="match status" value="1"/>
</dbReference>
<dbReference type="GO" id="GO:0003677">
    <property type="term" value="F:DNA binding"/>
    <property type="evidence" value="ECO:0007669"/>
    <property type="project" value="UniProtKB-KW"/>
</dbReference>
<evidence type="ECO:0000256" key="2">
    <source>
        <dbReference type="SAM" id="MobiDB-lite"/>
    </source>
</evidence>
<dbReference type="SUPFAM" id="SSF46955">
    <property type="entry name" value="Putative DNA-binding domain"/>
    <property type="match status" value="1"/>
</dbReference>
<accession>A0A368K1E8</accession>
<dbReference type="PANTHER" id="PTHR30204">
    <property type="entry name" value="REDOX-CYCLING DRUG-SENSING TRANSCRIPTIONAL ACTIVATOR SOXR"/>
    <property type="match status" value="1"/>
</dbReference>
<dbReference type="Pfam" id="PF13411">
    <property type="entry name" value="MerR_1"/>
    <property type="match status" value="1"/>
</dbReference>
<dbReference type="GO" id="GO:0003700">
    <property type="term" value="F:DNA-binding transcription factor activity"/>
    <property type="evidence" value="ECO:0007669"/>
    <property type="project" value="InterPro"/>
</dbReference>
<comment type="caution">
    <text evidence="4">The sequence shown here is derived from an EMBL/GenBank/DDBJ whole genome shotgun (WGS) entry which is preliminary data.</text>
</comment>